<evidence type="ECO:0000256" key="3">
    <source>
        <dbReference type="ARBA" id="ARBA00023002"/>
    </source>
</evidence>
<dbReference type="Gene3D" id="3.50.50.60">
    <property type="entry name" value="FAD/NAD(P)-binding domain"/>
    <property type="match status" value="1"/>
</dbReference>
<accession>A0ABV4U4B1</accession>
<keyword evidence="5" id="KW-0411">Iron-sulfur</keyword>
<dbReference type="RefSeq" id="WP_425344601.1">
    <property type="nucleotide sequence ID" value="NZ_JBGUBD010000003.1"/>
</dbReference>
<evidence type="ECO:0000313" key="7">
    <source>
        <dbReference type="Proteomes" id="UP001575105"/>
    </source>
</evidence>
<reference evidence="6 7" key="1">
    <citation type="submission" date="2024-08" db="EMBL/GenBank/DDBJ databases">
        <title>Whole-genome sequencing of halo(alkali)philic microorganisms from hypersaline lakes.</title>
        <authorList>
            <person name="Sorokin D.Y."/>
            <person name="Merkel A.Y."/>
            <person name="Messina E."/>
            <person name="Yakimov M."/>
        </authorList>
    </citation>
    <scope>NUCLEOTIDE SEQUENCE [LARGE SCALE GENOMIC DNA]</scope>
    <source>
        <strain evidence="6 7">AB-hyl4</strain>
    </source>
</reference>
<keyword evidence="1" id="KW-0004">4Fe-4S</keyword>
<dbReference type="Pfam" id="PF12831">
    <property type="entry name" value="FAD_oxidored"/>
    <property type="match status" value="1"/>
</dbReference>
<dbReference type="InterPro" id="IPR036188">
    <property type="entry name" value="FAD/NAD-bd_sf"/>
</dbReference>
<evidence type="ECO:0000256" key="2">
    <source>
        <dbReference type="ARBA" id="ARBA00022723"/>
    </source>
</evidence>
<dbReference type="InterPro" id="IPR039650">
    <property type="entry name" value="HdrA-like"/>
</dbReference>
<dbReference type="SUPFAM" id="SSF51905">
    <property type="entry name" value="FAD/NAD(P)-binding domain"/>
    <property type="match status" value="1"/>
</dbReference>
<dbReference type="PANTHER" id="PTHR43498:SF1">
    <property type="entry name" value="COB--COM HETERODISULFIDE REDUCTASE IRON-SULFUR SUBUNIT A"/>
    <property type="match status" value="1"/>
</dbReference>
<organism evidence="6 7">
    <name type="scientific">Natronomicrosphaera hydrolytica</name>
    <dbReference type="NCBI Taxonomy" id="3242702"/>
    <lineage>
        <taxon>Bacteria</taxon>
        <taxon>Pseudomonadati</taxon>
        <taxon>Planctomycetota</taxon>
        <taxon>Phycisphaerae</taxon>
        <taxon>Phycisphaerales</taxon>
        <taxon>Phycisphaeraceae</taxon>
        <taxon>Natronomicrosphaera</taxon>
    </lineage>
</organism>
<protein>
    <submittedName>
        <fullName evidence="6">FAD-dependent oxidoreductase</fullName>
    </submittedName>
</protein>
<keyword evidence="3" id="KW-0560">Oxidoreductase</keyword>
<sequence length="436" mass="44735">MRCDVLVIGGGSAGLAAAVAAARAGAKVVLVERHGALGGMASAALVHSICGLYLLRDESGTAGRPTYANVGLATELAGRLIAVGGAWGPTRMGRVDVLMQHPPALACVADAMVGEAGVTVCLHSEVISVERAGERVAAVEVSCRGRRWRIEAEAVVDASGDGVVAAMGGLAFEQAGGERLQRPAFIFAMQDVAAEGVTGEARLRLAGQVAAAVRDGRLPTGALGMAVRGTGRGGEAYVTIDLAGDVDGAYDPTQPSCLSALEVVGRSLAAAVAGYLRAEAAGFERSTISAFPTRVGVRESRRVVGRYCLTAEDLECGAAFDDGVAVATWPRELRETARGARLRFPRNGRACDVPLRALHAAGAANLFMAGRCMSCDHEAQASVRVIGTCLATGEAAGLASATWADVGAVDAAAVRRAREQWVLPVSERWGEGGSGF</sequence>
<evidence type="ECO:0000256" key="4">
    <source>
        <dbReference type="ARBA" id="ARBA00023004"/>
    </source>
</evidence>
<keyword evidence="4" id="KW-0408">Iron</keyword>
<proteinExistence type="predicted"/>
<dbReference type="PANTHER" id="PTHR43498">
    <property type="entry name" value="FERREDOXIN:COB-COM HETERODISULFIDE REDUCTASE SUBUNIT A"/>
    <property type="match status" value="1"/>
</dbReference>
<keyword evidence="7" id="KW-1185">Reference proteome</keyword>
<evidence type="ECO:0000256" key="1">
    <source>
        <dbReference type="ARBA" id="ARBA00022485"/>
    </source>
</evidence>
<evidence type="ECO:0000256" key="5">
    <source>
        <dbReference type="ARBA" id="ARBA00023014"/>
    </source>
</evidence>
<dbReference type="EMBL" id="JBGUBD010000003">
    <property type="protein sequence ID" value="MFA9477674.1"/>
    <property type="molecule type" value="Genomic_DNA"/>
</dbReference>
<name>A0ABV4U4B1_9BACT</name>
<gene>
    <name evidence="6" type="ORF">ACERK3_05130</name>
</gene>
<dbReference type="Proteomes" id="UP001575105">
    <property type="component" value="Unassembled WGS sequence"/>
</dbReference>
<evidence type="ECO:0000313" key="6">
    <source>
        <dbReference type="EMBL" id="MFA9477674.1"/>
    </source>
</evidence>
<comment type="caution">
    <text evidence="6">The sequence shown here is derived from an EMBL/GenBank/DDBJ whole genome shotgun (WGS) entry which is preliminary data.</text>
</comment>
<keyword evidence="2" id="KW-0479">Metal-binding</keyword>